<protein>
    <submittedName>
        <fullName evidence="1">Uncharacterized protein</fullName>
    </submittedName>
</protein>
<organism evidence="1 2">
    <name type="scientific">Eretmocerus hayati</name>
    <dbReference type="NCBI Taxonomy" id="131215"/>
    <lineage>
        <taxon>Eukaryota</taxon>
        <taxon>Metazoa</taxon>
        <taxon>Ecdysozoa</taxon>
        <taxon>Arthropoda</taxon>
        <taxon>Hexapoda</taxon>
        <taxon>Insecta</taxon>
        <taxon>Pterygota</taxon>
        <taxon>Neoptera</taxon>
        <taxon>Endopterygota</taxon>
        <taxon>Hymenoptera</taxon>
        <taxon>Apocrita</taxon>
        <taxon>Proctotrupomorpha</taxon>
        <taxon>Chalcidoidea</taxon>
        <taxon>Aphelinidae</taxon>
        <taxon>Aphelininae</taxon>
        <taxon>Eretmocerus</taxon>
    </lineage>
</organism>
<sequence>MVRRCAIAQLILVCSTFHLVHEVDSFGIGAAAIGVVSGALGIYEFIRSTWERFNTRLDKGEYPVEKESDELKAQFLADLRSFREEIRFIDEKNAFLDSLNEIGSAFVKILDNFNFILEKKKILDNDTDITPQAQDDYIQTAREMINYHVHHDPLNVVHSTIRGTKKIVVNSASEFIGQYEKFYNVCATRVSPIQAINRLLGHVIWMSSYVFNTLAMSYYIRDGVQFGGLDNELVKSAAKSISESYLQTIDIIGPRLKQVSRKLYQCNLPNTTVEESSYELRTFQKLYVRKCHIASMPASDKKCSSINKSERCTGLNDQQICAIFQPCAGPMHECEDVNDLAVCTTVGISFDKLRKNLIFMIKIPRCVGNALFFRVKINSNPQNTPEKGSRYEYYYNPSIESAPKGNYSSCSVQNLKEGLPRQRVPLLFFNTHSEGLRMCNSCQCVCEERNYWISTSPSYSNIQDNKVVTGAKFVLEDNILEVHIQQGKLEENGTIDPDSLEWVAPPHEIDGLVKISWNKVRSIDLSTRILKPGNVITGLRPAVRKISTHEKIDGLQALYLQVLSSPYDLRRGLILEKKYDDPTKDAAPEVGKLTPENELNLTNAEVPSRQQNDESKVIMKDDGFVKLTTSNGKDGGQSTIPFFDGQEVTSLIPTPLSGAGLYWKGKNESGGFIGIILHTYDIAPFITNAADAQ</sequence>
<name>A0ACC2NT03_9HYME</name>
<dbReference type="EMBL" id="CM056743">
    <property type="protein sequence ID" value="KAJ8674379.1"/>
    <property type="molecule type" value="Genomic_DNA"/>
</dbReference>
<keyword evidence="2" id="KW-1185">Reference proteome</keyword>
<reference evidence="1" key="1">
    <citation type="submission" date="2023-04" db="EMBL/GenBank/DDBJ databases">
        <title>A chromosome-level genome assembly of the parasitoid wasp Eretmocerus hayati.</title>
        <authorList>
            <person name="Zhong Y."/>
            <person name="Liu S."/>
            <person name="Liu Y."/>
        </authorList>
    </citation>
    <scope>NUCLEOTIDE SEQUENCE</scope>
    <source>
        <strain evidence="1">ZJU_SS_LIU_2023</strain>
    </source>
</reference>
<evidence type="ECO:0000313" key="1">
    <source>
        <dbReference type="EMBL" id="KAJ8674379.1"/>
    </source>
</evidence>
<comment type="caution">
    <text evidence="1">The sequence shown here is derived from an EMBL/GenBank/DDBJ whole genome shotgun (WGS) entry which is preliminary data.</text>
</comment>
<accession>A0ACC2NT03</accession>
<proteinExistence type="predicted"/>
<evidence type="ECO:0000313" key="2">
    <source>
        <dbReference type="Proteomes" id="UP001239111"/>
    </source>
</evidence>
<gene>
    <name evidence="1" type="ORF">QAD02_005641</name>
</gene>
<dbReference type="Proteomes" id="UP001239111">
    <property type="component" value="Chromosome 3"/>
</dbReference>